<dbReference type="EMBL" id="BMAV01020813">
    <property type="protein sequence ID" value="GFY74546.1"/>
    <property type="molecule type" value="Genomic_DNA"/>
</dbReference>
<organism evidence="1 3">
    <name type="scientific">Trichonephila inaurata madagascariensis</name>
    <dbReference type="NCBI Taxonomy" id="2747483"/>
    <lineage>
        <taxon>Eukaryota</taxon>
        <taxon>Metazoa</taxon>
        <taxon>Ecdysozoa</taxon>
        <taxon>Arthropoda</taxon>
        <taxon>Chelicerata</taxon>
        <taxon>Arachnida</taxon>
        <taxon>Araneae</taxon>
        <taxon>Araneomorphae</taxon>
        <taxon>Entelegynae</taxon>
        <taxon>Araneoidea</taxon>
        <taxon>Nephilidae</taxon>
        <taxon>Trichonephila</taxon>
        <taxon>Trichonephila inaurata</taxon>
    </lineage>
</organism>
<keyword evidence="3" id="KW-1185">Reference proteome</keyword>
<evidence type="ECO:0000313" key="3">
    <source>
        <dbReference type="Proteomes" id="UP000886998"/>
    </source>
</evidence>
<proteinExistence type="predicted"/>
<protein>
    <submittedName>
        <fullName evidence="1">Uncharacterized protein</fullName>
    </submittedName>
</protein>
<reference evidence="1" key="1">
    <citation type="submission" date="2020-08" db="EMBL/GenBank/DDBJ databases">
        <title>Multicomponent nature underlies the extraordinary mechanical properties of spider dragline silk.</title>
        <authorList>
            <person name="Kono N."/>
            <person name="Nakamura H."/>
            <person name="Mori M."/>
            <person name="Yoshida Y."/>
            <person name="Ohtoshi R."/>
            <person name="Malay A.D."/>
            <person name="Moran D.A.P."/>
            <person name="Tomita M."/>
            <person name="Numata K."/>
            <person name="Arakawa K."/>
        </authorList>
    </citation>
    <scope>NUCLEOTIDE SEQUENCE</scope>
</reference>
<dbReference type="AlphaFoldDB" id="A0A8X7CI41"/>
<evidence type="ECO:0000313" key="2">
    <source>
        <dbReference type="EMBL" id="GFY74546.1"/>
    </source>
</evidence>
<dbReference type="EMBL" id="BMAV01017740">
    <property type="protein sequence ID" value="GFY69678.1"/>
    <property type="molecule type" value="Genomic_DNA"/>
</dbReference>
<evidence type="ECO:0000313" key="1">
    <source>
        <dbReference type="EMBL" id="GFY69678.1"/>
    </source>
</evidence>
<name>A0A8X7CI41_9ARAC</name>
<sequence>MIQKFIHSRDEPRGAIFIKEVGQNSAAIRKMDLCTNCTRVLVYFYLQQTMREPSISRAATGLGIWKMTQETTREKTNSFRKPVFSRVVLCSRNRFAIPFINNLSLRDGIGLKEKDCFDSVTFLR</sequence>
<comment type="caution">
    <text evidence="1">The sequence shown here is derived from an EMBL/GenBank/DDBJ whole genome shotgun (WGS) entry which is preliminary data.</text>
</comment>
<gene>
    <name evidence="2" type="ORF">TNIN_475591</name>
    <name evidence="1" type="ORF">TNIN_47781</name>
</gene>
<accession>A0A8X7CI41</accession>
<dbReference type="Proteomes" id="UP000886998">
    <property type="component" value="Unassembled WGS sequence"/>
</dbReference>